<dbReference type="AlphaFoldDB" id="A0A0J7XHZ1"/>
<dbReference type="EMBL" id="JACU01000012">
    <property type="protein sequence ID" value="KMS51392.1"/>
    <property type="molecule type" value="Genomic_DNA"/>
</dbReference>
<sequence>MSEPVIQALDRLFDLAASDTGQARRAANFLLAWWNAQDNGGFDLADLFGVDHAVAADMAVVFVYLGGHHGAIYPDQLGYEDKIVALVHQWRLREPAD</sequence>
<dbReference type="Proteomes" id="UP000052268">
    <property type="component" value="Unassembled WGS sequence"/>
</dbReference>
<dbReference type="RefSeq" id="WP_021243496.1">
    <property type="nucleotide sequence ID" value="NZ_KQ130458.1"/>
</dbReference>
<dbReference type="InterPro" id="IPR056090">
    <property type="entry name" value="DUF7673"/>
</dbReference>
<feature type="domain" description="DUF7673" evidence="1">
    <location>
        <begin position="7"/>
        <end position="91"/>
    </location>
</feature>
<name>A0A0J7XHZ1_9SPHN</name>
<organism evidence="2 3">
    <name type="scientific">Novosphingobium barchaimii LL02</name>
    <dbReference type="NCBI Taxonomy" id="1114963"/>
    <lineage>
        <taxon>Bacteria</taxon>
        <taxon>Pseudomonadati</taxon>
        <taxon>Pseudomonadota</taxon>
        <taxon>Alphaproteobacteria</taxon>
        <taxon>Sphingomonadales</taxon>
        <taxon>Sphingomonadaceae</taxon>
        <taxon>Novosphingobium</taxon>
    </lineage>
</organism>
<reference evidence="2 3" key="1">
    <citation type="journal article" date="2015" name="G3 (Bethesda)">
        <title>Insights into Ongoing Evolution of the Hexachlorocyclohexane Catabolic Pathway from Comparative Genomics of Ten Sphingomonadaceae Strains.</title>
        <authorList>
            <person name="Pearce S.L."/>
            <person name="Oakeshott J.G."/>
            <person name="Pandey G."/>
        </authorList>
    </citation>
    <scope>NUCLEOTIDE SEQUENCE [LARGE SCALE GENOMIC DNA]</scope>
    <source>
        <strain evidence="2 3">LL02</strain>
    </source>
</reference>
<accession>A0A0J7XHZ1</accession>
<evidence type="ECO:0000313" key="3">
    <source>
        <dbReference type="Proteomes" id="UP000052268"/>
    </source>
</evidence>
<protein>
    <recommendedName>
        <fullName evidence="1">DUF7673 domain-containing protein</fullName>
    </recommendedName>
</protein>
<dbReference type="PATRIC" id="fig|1114963.3.peg.4419"/>
<evidence type="ECO:0000313" key="2">
    <source>
        <dbReference type="EMBL" id="KMS51392.1"/>
    </source>
</evidence>
<proteinExistence type="predicted"/>
<dbReference type="Pfam" id="PF24720">
    <property type="entry name" value="DUF7673"/>
    <property type="match status" value="1"/>
</dbReference>
<gene>
    <name evidence="2" type="ORF">V474_03945</name>
</gene>
<keyword evidence="3" id="KW-1185">Reference proteome</keyword>
<comment type="caution">
    <text evidence="2">The sequence shown here is derived from an EMBL/GenBank/DDBJ whole genome shotgun (WGS) entry which is preliminary data.</text>
</comment>
<evidence type="ECO:0000259" key="1">
    <source>
        <dbReference type="Pfam" id="PF24720"/>
    </source>
</evidence>
<dbReference type="OrthoDB" id="7276762at2"/>